<reference evidence="2 3" key="1">
    <citation type="submission" date="2019-07" db="EMBL/GenBank/DDBJ databases">
        <title>Genomic Encyclopedia of Type Strains, Phase IV (KMG-IV): sequencing the most valuable type-strain genomes for metagenomic binning, comparative biology and taxonomic classification.</title>
        <authorList>
            <person name="Goeker M."/>
        </authorList>
    </citation>
    <scope>NUCLEOTIDE SEQUENCE [LARGE SCALE GENOMIC DNA]</scope>
    <source>
        <strain evidence="2 3">SS015</strain>
    </source>
</reference>
<gene>
    <name evidence="2" type="ORF">EDC39_101183</name>
</gene>
<dbReference type="Pfam" id="PF10040">
    <property type="entry name" value="CRISPR_Cas6"/>
    <property type="match status" value="1"/>
</dbReference>
<evidence type="ECO:0000313" key="2">
    <source>
        <dbReference type="EMBL" id="TYP00023.1"/>
    </source>
</evidence>
<sequence>MELRPASGDWKDIDAGLLRLHLEFEEDFRLDLPQLLLLRREVNRAAKALAKMRSGDECRSLRLLTAPPPSDDPQVRRYLAKPPVPYVLRPVPGLPRILTAGDSLDLDFFLFGGGRELAATLIDLFVYIGECGFCNGEGKFSLSRVSVVDERGEAVAVWCPGQVWTSPQWPLFFFDREPQLLPGQRGAIRFITPARLMRRGKPLFRPSLAQLFPFIVRRVCGMCHYWCGVDLLADPGDFFANLPQEDIRGGLQWRDWRTLSGDRGEQPVGGLVGRIAVPAEWLAYGAPFFMLGARLNLGKGAACGAGAWELVLEP</sequence>
<evidence type="ECO:0000313" key="3">
    <source>
        <dbReference type="Proteomes" id="UP000324159"/>
    </source>
</evidence>
<protein>
    <recommendedName>
        <fullName evidence="1">CRISPR-associated protein Cas6 C-terminal domain-containing protein</fullName>
    </recommendedName>
</protein>
<dbReference type="Proteomes" id="UP000324159">
    <property type="component" value="Unassembled WGS sequence"/>
</dbReference>
<name>A0A5D3WLV8_9BACT</name>
<dbReference type="RefSeq" id="WP_148894214.1">
    <property type="nucleotide sequence ID" value="NZ_VNIB01000001.1"/>
</dbReference>
<organism evidence="2 3">
    <name type="scientific">Geothermobacter ehrlichii</name>
    <dbReference type="NCBI Taxonomy" id="213224"/>
    <lineage>
        <taxon>Bacteria</taxon>
        <taxon>Pseudomonadati</taxon>
        <taxon>Thermodesulfobacteriota</taxon>
        <taxon>Desulfuromonadia</taxon>
        <taxon>Desulfuromonadales</taxon>
        <taxon>Geothermobacteraceae</taxon>
        <taxon>Geothermobacter</taxon>
    </lineage>
</organism>
<dbReference type="InterPro" id="IPR019267">
    <property type="entry name" value="CRISPR-assoc_Cas6_C"/>
</dbReference>
<feature type="domain" description="CRISPR-associated protein Cas6 C-terminal" evidence="1">
    <location>
        <begin position="188"/>
        <end position="307"/>
    </location>
</feature>
<accession>A0A5D3WLV8</accession>
<evidence type="ECO:0000259" key="1">
    <source>
        <dbReference type="Pfam" id="PF10040"/>
    </source>
</evidence>
<proteinExistence type="predicted"/>
<dbReference type="OrthoDB" id="5401346at2"/>
<comment type="caution">
    <text evidence="2">The sequence shown here is derived from an EMBL/GenBank/DDBJ whole genome shotgun (WGS) entry which is preliminary data.</text>
</comment>
<keyword evidence="3" id="KW-1185">Reference proteome</keyword>
<dbReference type="EMBL" id="VNIB01000001">
    <property type="protein sequence ID" value="TYP00023.1"/>
    <property type="molecule type" value="Genomic_DNA"/>
</dbReference>
<dbReference type="AlphaFoldDB" id="A0A5D3WLV8"/>